<gene>
    <name evidence="2" type="ORF">CC1G_05506</name>
</gene>
<reference evidence="2 3" key="1">
    <citation type="journal article" date="2010" name="Proc. Natl. Acad. Sci. U.S.A.">
        <title>Insights into evolution of multicellular fungi from the assembled chromosomes of the mushroom Coprinopsis cinerea (Coprinus cinereus).</title>
        <authorList>
            <person name="Stajich J.E."/>
            <person name="Wilke S.K."/>
            <person name="Ahren D."/>
            <person name="Au C.H."/>
            <person name="Birren B.W."/>
            <person name="Borodovsky M."/>
            <person name="Burns C."/>
            <person name="Canback B."/>
            <person name="Casselton L.A."/>
            <person name="Cheng C.K."/>
            <person name="Deng J."/>
            <person name="Dietrich F.S."/>
            <person name="Fargo D.C."/>
            <person name="Farman M.L."/>
            <person name="Gathman A.C."/>
            <person name="Goldberg J."/>
            <person name="Guigo R."/>
            <person name="Hoegger P.J."/>
            <person name="Hooker J.B."/>
            <person name="Huggins A."/>
            <person name="James T.Y."/>
            <person name="Kamada T."/>
            <person name="Kilaru S."/>
            <person name="Kodira C."/>
            <person name="Kues U."/>
            <person name="Kupfer D."/>
            <person name="Kwan H.S."/>
            <person name="Lomsadze A."/>
            <person name="Li W."/>
            <person name="Lilly W.W."/>
            <person name="Ma L.J."/>
            <person name="Mackey A.J."/>
            <person name="Manning G."/>
            <person name="Martin F."/>
            <person name="Muraguchi H."/>
            <person name="Natvig D.O."/>
            <person name="Palmerini H."/>
            <person name="Ramesh M.A."/>
            <person name="Rehmeyer C.J."/>
            <person name="Roe B.A."/>
            <person name="Shenoy N."/>
            <person name="Stanke M."/>
            <person name="Ter-Hovhannisyan V."/>
            <person name="Tunlid A."/>
            <person name="Velagapudi R."/>
            <person name="Vision T.J."/>
            <person name="Zeng Q."/>
            <person name="Zolan M.E."/>
            <person name="Pukkila P.J."/>
        </authorList>
    </citation>
    <scope>NUCLEOTIDE SEQUENCE [LARGE SCALE GENOMIC DNA]</scope>
    <source>
        <strain evidence="3">Okayama-7 / 130 / ATCC MYA-4618 / FGSC 9003</strain>
    </source>
</reference>
<dbReference type="EMBL" id="AACS02000011">
    <property type="protein sequence ID" value="EAU82884.2"/>
    <property type="molecule type" value="Genomic_DNA"/>
</dbReference>
<feature type="region of interest" description="Disordered" evidence="1">
    <location>
        <begin position="93"/>
        <end position="112"/>
    </location>
</feature>
<evidence type="ECO:0000256" key="1">
    <source>
        <dbReference type="SAM" id="MobiDB-lite"/>
    </source>
</evidence>
<organism evidence="2 3">
    <name type="scientific">Coprinopsis cinerea (strain Okayama-7 / 130 / ATCC MYA-4618 / FGSC 9003)</name>
    <name type="common">Inky cap fungus</name>
    <name type="synonym">Hormographiella aspergillata</name>
    <dbReference type="NCBI Taxonomy" id="240176"/>
    <lineage>
        <taxon>Eukaryota</taxon>
        <taxon>Fungi</taxon>
        <taxon>Dikarya</taxon>
        <taxon>Basidiomycota</taxon>
        <taxon>Agaricomycotina</taxon>
        <taxon>Agaricomycetes</taxon>
        <taxon>Agaricomycetidae</taxon>
        <taxon>Agaricales</taxon>
        <taxon>Agaricineae</taxon>
        <taxon>Psathyrellaceae</taxon>
        <taxon>Coprinopsis</taxon>
    </lineage>
</organism>
<protein>
    <submittedName>
        <fullName evidence="2">Uncharacterized protein</fullName>
    </submittedName>
</protein>
<dbReference type="Proteomes" id="UP000001861">
    <property type="component" value="Unassembled WGS sequence"/>
</dbReference>
<dbReference type="AlphaFoldDB" id="A8P5I7"/>
<evidence type="ECO:0000313" key="3">
    <source>
        <dbReference type="Proteomes" id="UP000001861"/>
    </source>
</evidence>
<dbReference type="InParanoid" id="A8P5I7"/>
<keyword evidence="3" id="KW-1185">Reference proteome</keyword>
<proteinExistence type="predicted"/>
<feature type="compositionally biased region" description="Low complexity" evidence="1">
    <location>
        <begin position="93"/>
        <end position="105"/>
    </location>
</feature>
<comment type="caution">
    <text evidence="2">The sequence shown here is derived from an EMBL/GenBank/DDBJ whole genome shotgun (WGS) entry which is preliminary data.</text>
</comment>
<dbReference type="RefSeq" id="XP_001838953.2">
    <property type="nucleotide sequence ID" value="XM_001838901.2"/>
</dbReference>
<dbReference type="GeneID" id="6015548"/>
<evidence type="ECO:0000313" key="2">
    <source>
        <dbReference type="EMBL" id="EAU82884.2"/>
    </source>
</evidence>
<name>A8P5I7_COPC7</name>
<dbReference type="VEuPathDB" id="FungiDB:CC1G_05506"/>
<dbReference type="KEGG" id="cci:CC1G_05506"/>
<accession>A8P5I7</accession>
<sequence>MNSDETNSDRIGTVHICPPPPLSFDANGILYYRSTTWTQSIILLNLRTRHDPYKLQDRQAGGWTGHRWARLLDVRPGSTRPYFRHHSACESWSSSTHPSSVSESSPRIRTKSTTTMEAKVLGHDIKKPGAPKENREYETRLTVILNKFEHLGSIMALVQLAVGQPSSASVFRGPVEEEAVYW</sequence>
<dbReference type="HOGENOM" id="CLU_1481911_0_0_1"/>